<dbReference type="NCBIfam" id="NF005312">
    <property type="entry name" value="PRK06846.1"/>
    <property type="match status" value="1"/>
</dbReference>
<feature type="domain" description="Amidohydrolase 3" evidence="1">
    <location>
        <begin position="121"/>
        <end position="403"/>
    </location>
</feature>
<dbReference type="SUPFAM" id="SSF51338">
    <property type="entry name" value="Composite domain of metallo-dependent hydrolases"/>
    <property type="match status" value="1"/>
</dbReference>
<dbReference type="RefSeq" id="WP_244681810.1">
    <property type="nucleotide sequence ID" value="NZ_JALIRM010000008.1"/>
</dbReference>
<evidence type="ECO:0000313" key="3">
    <source>
        <dbReference type="Proteomes" id="UP001232343"/>
    </source>
</evidence>
<keyword evidence="3" id="KW-1185">Reference proteome</keyword>
<dbReference type="Proteomes" id="UP001232343">
    <property type="component" value="Unassembled WGS sequence"/>
</dbReference>
<keyword evidence="2" id="KW-0378">Hydrolase</keyword>
<evidence type="ECO:0000259" key="1">
    <source>
        <dbReference type="Pfam" id="PF07969"/>
    </source>
</evidence>
<evidence type="ECO:0000313" key="2">
    <source>
        <dbReference type="EMBL" id="MDQ0343197.1"/>
    </source>
</evidence>
<dbReference type="CDD" id="cd01293">
    <property type="entry name" value="Bact_CD"/>
    <property type="match status" value="1"/>
</dbReference>
<gene>
    <name evidence="2" type="ORF">J2S14_002011</name>
</gene>
<dbReference type="PANTHER" id="PTHR32027:SF9">
    <property type="entry name" value="BLL3847 PROTEIN"/>
    <property type="match status" value="1"/>
</dbReference>
<dbReference type="InterPro" id="IPR013108">
    <property type="entry name" value="Amidohydro_3"/>
</dbReference>
<dbReference type="InterPro" id="IPR011059">
    <property type="entry name" value="Metal-dep_hydrolase_composite"/>
</dbReference>
<organism evidence="2 3">
    <name type="scientific">Lederbergia wuyishanensis</name>
    <dbReference type="NCBI Taxonomy" id="1347903"/>
    <lineage>
        <taxon>Bacteria</taxon>
        <taxon>Bacillati</taxon>
        <taxon>Bacillota</taxon>
        <taxon>Bacilli</taxon>
        <taxon>Bacillales</taxon>
        <taxon>Bacillaceae</taxon>
        <taxon>Lederbergia</taxon>
    </lineage>
</organism>
<dbReference type="SUPFAM" id="SSF51556">
    <property type="entry name" value="Metallo-dependent hydrolases"/>
    <property type="match status" value="1"/>
</dbReference>
<accession>A0ABU0D464</accession>
<dbReference type="EMBL" id="JAUSUO010000004">
    <property type="protein sequence ID" value="MDQ0343197.1"/>
    <property type="molecule type" value="Genomic_DNA"/>
</dbReference>
<proteinExistence type="predicted"/>
<reference evidence="2 3" key="1">
    <citation type="submission" date="2023-07" db="EMBL/GenBank/DDBJ databases">
        <title>Genomic Encyclopedia of Type Strains, Phase IV (KMG-IV): sequencing the most valuable type-strain genomes for metagenomic binning, comparative biology and taxonomic classification.</title>
        <authorList>
            <person name="Goeker M."/>
        </authorList>
    </citation>
    <scope>NUCLEOTIDE SEQUENCE [LARGE SCALE GENOMIC DNA]</scope>
    <source>
        <strain evidence="2 3">DSM 27848</strain>
    </source>
</reference>
<comment type="caution">
    <text evidence="2">The sequence shown here is derived from an EMBL/GenBank/DDBJ whole genome shotgun (WGS) entry which is preliminary data.</text>
</comment>
<dbReference type="InterPro" id="IPR032466">
    <property type="entry name" value="Metal_Hydrolase"/>
</dbReference>
<dbReference type="Pfam" id="PF07969">
    <property type="entry name" value="Amidohydro_3"/>
    <property type="match status" value="1"/>
</dbReference>
<dbReference type="Gene3D" id="2.30.40.10">
    <property type="entry name" value="Urease, subunit C, domain 1"/>
    <property type="match status" value="1"/>
</dbReference>
<name>A0ABU0D464_9BACI</name>
<dbReference type="Gene3D" id="3.20.20.140">
    <property type="entry name" value="Metal-dependent hydrolases"/>
    <property type="match status" value="1"/>
</dbReference>
<dbReference type="PANTHER" id="PTHR32027">
    <property type="entry name" value="CYTOSINE DEAMINASE"/>
    <property type="match status" value="1"/>
</dbReference>
<dbReference type="GO" id="GO:0016787">
    <property type="term" value="F:hydrolase activity"/>
    <property type="evidence" value="ECO:0007669"/>
    <property type="project" value="UniProtKB-KW"/>
</dbReference>
<sequence>MLNSSYWLTNVALEHGYVRESGRVVGTETKICHIRIEDGNIAEIIGTEEELYSHLPKYDCKELLMLPSFEDGHIHLDKTYFGLPWKAVNPISSIFDRIEEEQILLPKILPTSKKQAEEILSLLQGFGTTHVRAHCNIEPTSGLKRLEATIQAFESFSGKLSSEIVAFPQHGLLYSDSVELVQEAMKEGATHVGGLDPITVDGDNEKSLQTMVEIAVMNDAGIDIHLHYGGEAGKQTLTRLVDLTEEAGLRDKVTISHAFWFASADPKEAEELAERMASLGMSIASTVPIGKTTMPLPMLHKKGVKIKLGTDSLTDHWSPFGNGDQLEKVGRFAELYGNTNEVSLGQSLKFITGGVTPLDEDGNQIWPKVGDSANFVLVQASCSAEAVARRSHRQAVWYEGRLVSGSLSV</sequence>
<protein>
    <submittedName>
        <fullName evidence="2">Cytosine/adenosine deaminase-related metal-dependent hydrolase</fullName>
    </submittedName>
</protein>
<dbReference type="InterPro" id="IPR052349">
    <property type="entry name" value="Metallo-hydrolase_Enzymes"/>
</dbReference>